<dbReference type="SUPFAM" id="SSF53041">
    <property type="entry name" value="Resolvase-like"/>
    <property type="match status" value="1"/>
</dbReference>
<dbReference type="GO" id="GO:0000150">
    <property type="term" value="F:DNA strand exchange activity"/>
    <property type="evidence" value="ECO:0007669"/>
    <property type="project" value="InterPro"/>
</dbReference>
<dbReference type="RefSeq" id="WP_242857334.1">
    <property type="nucleotide sequence ID" value="NZ_CP011307.1"/>
</dbReference>
<dbReference type="PANTHER" id="PTHR30461:SF23">
    <property type="entry name" value="DNA RECOMBINASE-RELATED"/>
    <property type="match status" value="1"/>
</dbReference>
<dbReference type="Gene3D" id="3.90.1750.20">
    <property type="entry name" value="Putative Large Serine Recombinase, Chain B, Domain 2"/>
    <property type="match status" value="1"/>
</dbReference>
<dbReference type="InterPro" id="IPR025827">
    <property type="entry name" value="Zn_ribbon_recom_dom"/>
</dbReference>
<keyword evidence="1" id="KW-0175">Coiled coil</keyword>
<dbReference type="Gene3D" id="3.40.50.1390">
    <property type="entry name" value="Resolvase, N-terminal catalytic domain"/>
    <property type="match status" value="1"/>
</dbReference>
<dbReference type="Pfam" id="PF13408">
    <property type="entry name" value="Zn_ribbon_recom"/>
    <property type="match status" value="1"/>
</dbReference>
<feature type="coiled-coil region" evidence="1">
    <location>
        <begin position="384"/>
        <end position="411"/>
    </location>
</feature>
<evidence type="ECO:0000313" key="5">
    <source>
        <dbReference type="Proteomes" id="UP000064844"/>
    </source>
</evidence>
<dbReference type="KEGG" id="ibu:IB211_02338"/>
<dbReference type="InterPro" id="IPR038109">
    <property type="entry name" value="DNA_bind_recomb_sf"/>
</dbReference>
<proteinExistence type="predicted"/>
<accession>A0A0S2W5Y3</accession>
<dbReference type="Proteomes" id="UP000064844">
    <property type="component" value="Chromosome"/>
</dbReference>
<dbReference type="PROSITE" id="PS51736">
    <property type="entry name" value="RECOMBINASES_3"/>
    <property type="match status" value="1"/>
</dbReference>
<dbReference type="PATRIC" id="fig|1297617.4.peg.2410"/>
<dbReference type="CDD" id="cd00338">
    <property type="entry name" value="Ser_Recombinase"/>
    <property type="match status" value="1"/>
</dbReference>
<dbReference type="AlphaFoldDB" id="A0A0S2W5Y3"/>
<dbReference type="EMBL" id="CP011307">
    <property type="protein sequence ID" value="ALP94729.1"/>
    <property type="molecule type" value="Genomic_DNA"/>
</dbReference>
<protein>
    <recommendedName>
        <fullName evidence="6">DNA invertase Pin-like site-specific DNA recombinase</fullName>
    </recommendedName>
</protein>
<evidence type="ECO:0000313" key="4">
    <source>
        <dbReference type="EMBL" id="ALP94729.1"/>
    </source>
</evidence>
<sequence>MKAVIYARYSSDSQREESIEGQLRECKEYAERNGITVLSTYIDRALSAKTDNRPDFQRMIKDSANGLFDIVLVWKLDRFARNRYDSAHYKAILKKNGVKVVSAKEAIAEDSTGILLESLLEGYAEFYSVELSEKIHRGQKENALKGLNNGGGIPLGYVLGSDKRLAVDPMTAPVVLEIFTRYAEGETVRAIVESLNERGLQTKHNKPYSLGSFNAILKNRKYIGEYRYQDVVIPGGVPAIVPQELFDRVQARIARNKRAPAMSKADEAFLLTTKLFCGKCGRLMVGESGTSHTGKKHYYYKCGSAKRKTGCTKKAVKKDWIENLVVERTMQMIFDDTTLDAIASMVLDVQARENTSLPVLKAQLAQTEQGIQNMLNAIQQGIFTASTKQRLEELEATKERLSVSILQEELQKPHLSKEQILFFLQRFRAIDTTKPEQRQRLIDSFVNAVYVYDDKIILTFNYQDGTETITLDNINGSDLEAGCPPNGTPVEITMISTDVPFLFVFAHL</sequence>
<organism evidence="4 5">
    <name type="scientific">Intestinimonas butyriciproducens</name>
    <dbReference type="NCBI Taxonomy" id="1297617"/>
    <lineage>
        <taxon>Bacteria</taxon>
        <taxon>Bacillati</taxon>
        <taxon>Bacillota</taxon>
        <taxon>Clostridia</taxon>
        <taxon>Eubacteriales</taxon>
        <taxon>Intestinimonas</taxon>
    </lineage>
</organism>
<feature type="domain" description="Resolvase/invertase-type recombinase catalytic" evidence="2">
    <location>
        <begin position="2"/>
        <end position="146"/>
    </location>
</feature>
<dbReference type="SMART" id="SM00857">
    <property type="entry name" value="Resolvase"/>
    <property type="match status" value="1"/>
</dbReference>
<gene>
    <name evidence="4" type="ORF">IB211_02338</name>
</gene>
<name>A0A0S2W5Y3_9FIRM</name>
<evidence type="ECO:0008006" key="6">
    <source>
        <dbReference type="Google" id="ProtNLM"/>
    </source>
</evidence>
<dbReference type="GO" id="GO:0003677">
    <property type="term" value="F:DNA binding"/>
    <property type="evidence" value="ECO:0007669"/>
    <property type="project" value="InterPro"/>
</dbReference>
<evidence type="ECO:0000259" key="3">
    <source>
        <dbReference type="PROSITE" id="PS51737"/>
    </source>
</evidence>
<evidence type="ECO:0000259" key="2">
    <source>
        <dbReference type="PROSITE" id="PS51736"/>
    </source>
</evidence>
<feature type="domain" description="Recombinase" evidence="3">
    <location>
        <begin position="154"/>
        <end position="259"/>
    </location>
</feature>
<dbReference type="Pfam" id="PF07508">
    <property type="entry name" value="Recombinase"/>
    <property type="match status" value="1"/>
</dbReference>
<reference evidence="5" key="2">
    <citation type="submission" date="2015-04" db="EMBL/GenBank/DDBJ databases">
        <title>A butyrogenic pathway from the amino acid lysine in a human gut commensal.</title>
        <authorList>
            <person name="de Vos W.M."/>
            <person name="Bui N.T.P."/>
            <person name="Plugge C.M."/>
            <person name="Ritari J."/>
        </authorList>
    </citation>
    <scope>NUCLEOTIDE SEQUENCE [LARGE SCALE GENOMIC DNA]</scope>
    <source>
        <strain evidence="5">AF211</strain>
    </source>
</reference>
<evidence type="ECO:0000256" key="1">
    <source>
        <dbReference type="SAM" id="Coils"/>
    </source>
</evidence>
<dbReference type="PROSITE" id="PS51737">
    <property type="entry name" value="RECOMBINASE_DNA_BIND"/>
    <property type="match status" value="1"/>
</dbReference>
<dbReference type="PANTHER" id="PTHR30461">
    <property type="entry name" value="DNA-INVERTASE FROM LAMBDOID PROPHAGE"/>
    <property type="match status" value="1"/>
</dbReference>
<keyword evidence="5" id="KW-1185">Reference proteome</keyword>
<dbReference type="InterPro" id="IPR036162">
    <property type="entry name" value="Resolvase-like_N_sf"/>
</dbReference>
<dbReference type="InterPro" id="IPR011109">
    <property type="entry name" value="DNA_bind_recombinase_dom"/>
</dbReference>
<dbReference type="InterPro" id="IPR050639">
    <property type="entry name" value="SSR_resolvase"/>
</dbReference>
<reference evidence="4 5" key="1">
    <citation type="journal article" date="2015" name="Nat. Commun.">
        <title>Production of butyrate from lysine and the Amadori product fructoselysine by a human gut commensal.</title>
        <authorList>
            <person name="Bui T.P."/>
            <person name="Ritari J."/>
            <person name="Boeren S."/>
            <person name="de Waard P."/>
            <person name="Plugge C.M."/>
            <person name="de Vos W.M."/>
        </authorList>
    </citation>
    <scope>NUCLEOTIDE SEQUENCE [LARGE SCALE GENOMIC DNA]</scope>
    <source>
        <strain evidence="4 5">AF211</strain>
    </source>
</reference>
<dbReference type="Pfam" id="PF00239">
    <property type="entry name" value="Resolvase"/>
    <property type="match status" value="1"/>
</dbReference>
<dbReference type="InterPro" id="IPR006119">
    <property type="entry name" value="Resolv_N"/>
</dbReference>